<dbReference type="PANTHER" id="PTHR31960:SF26">
    <property type="entry name" value="F-BOX DOMAIN CONTAINING PROTEIN"/>
    <property type="match status" value="1"/>
</dbReference>
<organism evidence="2 3">
    <name type="scientific">Carex littledalei</name>
    <dbReference type="NCBI Taxonomy" id="544730"/>
    <lineage>
        <taxon>Eukaryota</taxon>
        <taxon>Viridiplantae</taxon>
        <taxon>Streptophyta</taxon>
        <taxon>Embryophyta</taxon>
        <taxon>Tracheophyta</taxon>
        <taxon>Spermatophyta</taxon>
        <taxon>Magnoliopsida</taxon>
        <taxon>Liliopsida</taxon>
        <taxon>Poales</taxon>
        <taxon>Cyperaceae</taxon>
        <taxon>Cyperoideae</taxon>
        <taxon>Cariceae</taxon>
        <taxon>Carex</taxon>
        <taxon>Carex subgen. Euthyceras</taxon>
    </lineage>
</organism>
<dbReference type="Proteomes" id="UP000623129">
    <property type="component" value="Unassembled WGS sequence"/>
</dbReference>
<name>A0A833QMC3_9POAL</name>
<evidence type="ECO:0000259" key="1">
    <source>
        <dbReference type="PROSITE" id="PS50181"/>
    </source>
</evidence>
<proteinExistence type="predicted"/>
<accession>A0A833QMC3</accession>
<reference evidence="2" key="1">
    <citation type="submission" date="2020-01" db="EMBL/GenBank/DDBJ databases">
        <title>Genome sequence of Kobresia littledalei, the first chromosome-level genome in the family Cyperaceae.</title>
        <authorList>
            <person name="Qu G."/>
        </authorList>
    </citation>
    <scope>NUCLEOTIDE SEQUENCE</scope>
    <source>
        <strain evidence="2">C.B.Clarke</strain>
        <tissue evidence="2">Leaf</tissue>
    </source>
</reference>
<dbReference type="Pfam" id="PF00646">
    <property type="entry name" value="F-box"/>
    <property type="match status" value="1"/>
</dbReference>
<feature type="domain" description="F-box" evidence="1">
    <location>
        <begin position="18"/>
        <end position="64"/>
    </location>
</feature>
<dbReference type="Gene3D" id="1.20.1280.50">
    <property type="match status" value="1"/>
</dbReference>
<evidence type="ECO:0000313" key="2">
    <source>
        <dbReference type="EMBL" id="KAF3325419.1"/>
    </source>
</evidence>
<gene>
    <name evidence="2" type="ORF">FCM35_KLT10490</name>
</gene>
<dbReference type="SMART" id="SM00256">
    <property type="entry name" value="FBOX"/>
    <property type="match status" value="1"/>
</dbReference>
<dbReference type="CDD" id="cd22162">
    <property type="entry name" value="F-box_AtSKIP3-like"/>
    <property type="match status" value="1"/>
</dbReference>
<sequence>MKAISISNGNDSDNKEMQDHISRLPQDCLMMVMKLTSPKDACRSAVVCTTFQSAADSVDLWKSFLPTDLSSILNRAETNVQQLPVSKKEPYLHLCRNWILLDPGTKRTT</sequence>
<protein>
    <recommendedName>
        <fullName evidence="1">F-box domain-containing protein</fullName>
    </recommendedName>
</protein>
<dbReference type="InterPro" id="IPR001810">
    <property type="entry name" value="F-box_dom"/>
</dbReference>
<comment type="caution">
    <text evidence="2">The sequence shown here is derived from an EMBL/GenBank/DDBJ whole genome shotgun (WGS) entry which is preliminary data.</text>
</comment>
<evidence type="ECO:0000313" key="3">
    <source>
        <dbReference type="Proteomes" id="UP000623129"/>
    </source>
</evidence>
<dbReference type="InterPro" id="IPR036047">
    <property type="entry name" value="F-box-like_dom_sf"/>
</dbReference>
<keyword evidence="3" id="KW-1185">Reference proteome</keyword>
<dbReference type="AlphaFoldDB" id="A0A833QMC3"/>
<dbReference type="PROSITE" id="PS50181">
    <property type="entry name" value="FBOX"/>
    <property type="match status" value="1"/>
</dbReference>
<dbReference type="EMBL" id="SWLB01000020">
    <property type="protein sequence ID" value="KAF3325419.1"/>
    <property type="molecule type" value="Genomic_DNA"/>
</dbReference>
<dbReference type="PANTHER" id="PTHR31960">
    <property type="entry name" value="F-BOX PROTEIN PP2-A15"/>
    <property type="match status" value="1"/>
</dbReference>
<dbReference type="OrthoDB" id="1918565at2759"/>
<dbReference type="SUPFAM" id="SSF81383">
    <property type="entry name" value="F-box domain"/>
    <property type="match status" value="1"/>
</dbReference>